<protein>
    <submittedName>
        <fullName evidence="3">Molybdopterin-dependent oxidoreductase</fullName>
    </submittedName>
</protein>
<evidence type="ECO:0000313" key="3">
    <source>
        <dbReference type="EMBL" id="MDT0259897.1"/>
    </source>
</evidence>
<evidence type="ECO:0000256" key="1">
    <source>
        <dbReference type="SAM" id="Phobius"/>
    </source>
</evidence>
<evidence type="ECO:0000313" key="4">
    <source>
        <dbReference type="Proteomes" id="UP001183176"/>
    </source>
</evidence>
<reference evidence="4" key="1">
    <citation type="submission" date="2023-07" db="EMBL/GenBank/DDBJ databases">
        <title>30 novel species of actinomycetes from the DSMZ collection.</title>
        <authorList>
            <person name="Nouioui I."/>
        </authorList>
    </citation>
    <scope>NUCLEOTIDE SEQUENCE [LARGE SCALE GENOMIC DNA]</scope>
    <source>
        <strain evidence="4">DSM 44399</strain>
    </source>
</reference>
<comment type="caution">
    <text evidence="3">The sequence shown here is derived from an EMBL/GenBank/DDBJ whole genome shotgun (WGS) entry which is preliminary data.</text>
</comment>
<dbReference type="InterPro" id="IPR000572">
    <property type="entry name" value="OxRdtase_Mopterin-bd_dom"/>
</dbReference>
<dbReference type="Gene3D" id="3.90.420.10">
    <property type="entry name" value="Oxidoreductase, molybdopterin-binding domain"/>
    <property type="match status" value="1"/>
</dbReference>
<organism evidence="3 4">
    <name type="scientific">Jatrophihabitans lederbergiae</name>
    <dbReference type="NCBI Taxonomy" id="3075547"/>
    <lineage>
        <taxon>Bacteria</taxon>
        <taxon>Bacillati</taxon>
        <taxon>Actinomycetota</taxon>
        <taxon>Actinomycetes</taxon>
        <taxon>Jatrophihabitantales</taxon>
        <taxon>Jatrophihabitantaceae</taxon>
        <taxon>Jatrophihabitans</taxon>
    </lineage>
</organism>
<feature type="transmembrane region" description="Helical" evidence="1">
    <location>
        <begin position="12"/>
        <end position="32"/>
    </location>
</feature>
<gene>
    <name evidence="3" type="ORF">RM423_00660</name>
</gene>
<keyword evidence="1" id="KW-0812">Transmembrane</keyword>
<feature type="transmembrane region" description="Helical" evidence="1">
    <location>
        <begin position="95"/>
        <end position="117"/>
    </location>
</feature>
<dbReference type="PANTHER" id="PTHR43032">
    <property type="entry name" value="PROTEIN-METHIONINE-SULFOXIDE REDUCTASE"/>
    <property type="match status" value="1"/>
</dbReference>
<dbReference type="InterPro" id="IPR036374">
    <property type="entry name" value="OxRdtase_Mopterin-bd_sf"/>
</dbReference>
<dbReference type="Pfam" id="PF00174">
    <property type="entry name" value="Oxidored_molyb"/>
    <property type="match status" value="1"/>
</dbReference>
<feature type="transmembrane region" description="Helical" evidence="1">
    <location>
        <begin position="129"/>
        <end position="149"/>
    </location>
</feature>
<dbReference type="EMBL" id="JAVREH010000001">
    <property type="protein sequence ID" value="MDT0259897.1"/>
    <property type="molecule type" value="Genomic_DNA"/>
</dbReference>
<dbReference type="InterPro" id="IPR016174">
    <property type="entry name" value="Di-haem_cyt_TM"/>
</dbReference>
<dbReference type="SUPFAM" id="SSF81342">
    <property type="entry name" value="Transmembrane di-heme cytochromes"/>
    <property type="match status" value="1"/>
</dbReference>
<sequence>MRSTAVTARIGRLLGIAFTLCFVTGLLSHYQYTQWAWLPEPATPSWGYRLTQGIHVVTGIAAIPLLLLKLWSVYHRFWAWPAVRSVVHGLERLSIGVLVATSVLQLVTGLMNVLQWYAWPWGFIGVHYWLSWIIIGSLVLHIAVKLPLIREGLSTPMWRRSDSSSINSGVPEPAQPAHIEHVEDGGISRRGMLAAAGAGVGLVAITTVGQVIPVLEPVALLAPRRPSSGPQNLPVNKTALAAGVLTAARSPQYRLAVTGPRGFTLTLAELEALDAFEATLPIACVEGWSRSARWRGPRLLDLVVRAGGSKASRVTVGSMENGAYGSSHLSDGQLEHALLATHLNGERLNIDHGYPLRLIAPDRAGVLQTKWLNRIMVR</sequence>
<feature type="domain" description="Oxidoreductase molybdopterin-binding" evidence="2">
    <location>
        <begin position="250"/>
        <end position="377"/>
    </location>
</feature>
<dbReference type="PANTHER" id="PTHR43032:SF2">
    <property type="entry name" value="BLL0505 PROTEIN"/>
    <property type="match status" value="1"/>
</dbReference>
<dbReference type="RefSeq" id="WP_311421057.1">
    <property type="nucleotide sequence ID" value="NZ_JAVREH010000001.1"/>
</dbReference>
<dbReference type="Proteomes" id="UP001183176">
    <property type="component" value="Unassembled WGS sequence"/>
</dbReference>
<keyword evidence="1" id="KW-1133">Transmembrane helix</keyword>
<keyword evidence="1" id="KW-0472">Membrane</keyword>
<dbReference type="SUPFAM" id="SSF56524">
    <property type="entry name" value="Oxidoreductase molybdopterin-binding domain"/>
    <property type="match status" value="1"/>
</dbReference>
<proteinExistence type="predicted"/>
<evidence type="ECO:0000259" key="2">
    <source>
        <dbReference type="Pfam" id="PF00174"/>
    </source>
</evidence>
<accession>A0ABU2J4J3</accession>
<feature type="transmembrane region" description="Helical" evidence="1">
    <location>
        <begin position="52"/>
        <end position="74"/>
    </location>
</feature>
<keyword evidence="4" id="KW-1185">Reference proteome</keyword>
<name>A0ABU2J4J3_9ACTN</name>